<accession>E4XZX8</accession>
<evidence type="ECO:0000313" key="1">
    <source>
        <dbReference type="EMBL" id="CBY15190.1"/>
    </source>
</evidence>
<name>E4XZX8_OIKDI</name>
<organism evidence="1">
    <name type="scientific">Oikopleura dioica</name>
    <name type="common">Tunicate</name>
    <dbReference type="NCBI Taxonomy" id="34765"/>
    <lineage>
        <taxon>Eukaryota</taxon>
        <taxon>Metazoa</taxon>
        <taxon>Chordata</taxon>
        <taxon>Tunicata</taxon>
        <taxon>Appendicularia</taxon>
        <taxon>Copelata</taxon>
        <taxon>Oikopleuridae</taxon>
        <taxon>Oikopleura</taxon>
    </lineage>
</organism>
<dbReference type="GO" id="GO:0003676">
    <property type="term" value="F:nucleic acid binding"/>
    <property type="evidence" value="ECO:0007669"/>
    <property type="project" value="InterPro"/>
</dbReference>
<gene>
    <name evidence="1" type="ORF">GSOID_T00012085001</name>
</gene>
<evidence type="ECO:0000313" key="2">
    <source>
        <dbReference type="Proteomes" id="UP000001307"/>
    </source>
</evidence>
<sequence>MCKDALLLRKVKKSFALFQLKVYKVQVSLRMENYNSQSLEPGCNLVLGLGYWSPKLNGKFHRIETLEMDHLIPEITNKLGRMKMRNFNISKRDIEFDESFELLAPASETPLPVKLHFTTNLEEKIAKIKDLFKEVLFDDTPIVILFRFTRSYDKVKLCLKNTHQNVLLLKHNENRLLDIITILGDLLPKQVIVFDTDIDLLRVLAYYKTQTRGLPVNCYTITHEDSYEAKFLKKQRAAEKKNSENFPKTIKRGEDLNYTVIYYDTETTGKARDCSICEIACWAQEFNKFECPSVYNPDHRGPNVFYELMFPDRKFSAGASKVNGIKKEGKTGLKASLNKFVNPNL</sequence>
<dbReference type="EMBL" id="FN653444">
    <property type="protein sequence ID" value="CBY15190.1"/>
    <property type="molecule type" value="Genomic_DNA"/>
</dbReference>
<protein>
    <submittedName>
        <fullName evidence="1">Uncharacterized protein</fullName>
    </submittedName>
</protein>
<dbReference type="InterPro" id="IPR012337">
    <property type="entry name" value="RNaseH-like_sf"/>
</dbReference>
<dbReference type="InParanoid" id="E4XZX8"/>
<dbReference type="AlphaFoldDB" id="E4XZX8"/>
<proteinExistence type="predicted"/>
<dbReference type="Proteomes" id="UP000001307">
    <property type="component" value="Unassembled WGS sequence"/>
</dbReference>
<reference evidence="1" key="1">
    <citation type="journal article" date="2010" name="Science">
        <title>Plasticity of animal genome architecture unmasked by rapid evolution of a pelagic tunicate.</title>
        <authorList>
            <person name="Denoeud F."/>
            <person name="Henriet S."/>
            <person name="Mungpakdee S."/>
            <person name="Aury J.M."/>
            <person name="Da Silva C."/>
            <person name="Brinkmann H."/>
            <person name="Mikhaleva J."/>
            <person name="Olsen L.C."/>
            <person name="Jubin C."/>
            <person name="Canestro C."/>
            <person name="Bouquet J.M."/>
            <person name="Danks G."/>
            <person name="Poulain J."/>
            <person name="Campsteijn C."/>
            <person name="Adamski M."/>
            <person name="Cross I."/>
            <person name="Yadetie F."/>
            <person name="Muffato M."/>
            <person name="Louis A."/>
            <person name="Butcher S."/>
            <person name="Tsagkogeorga G."/>
            <person name="Konrad A."/>
            <person name="Singh S."/>
            <person name="Jensen M.F."/>
            <person name="Cong E.H."/>
            <person name="Eikeseth-Otteraa H."/>
            <person name="Noel B."/>
            <person name="Anthouard V."/>
            <person name="Porcel B.M."/>
            <person name="Kachouri-Lafond R."/>
            <person name="Nishino A."/>
            <person name="Ugolini M."/>
            <person name="Chourrout P."/>
            <person name="Nishida H."/>
            <person name="Aasland R."/>
            <person name="Huzurbazar S."/>
            <person name="Westhof E."/>
            <person name="Delsuc F."/>
            <person name="Lehrach H."/>
            <person name="Reinhardt R."/>
            <person name="Weissenbach J."/>
            <person name="Roy S.W."/>
            <person name="Artiguenave F."/>
            <person name="Postlethwait J.H."/>
            <person name="Manak J.R."/>
            <person name="Thompson E.M."/>
            <person name="Jaillon O."/>
            <person name="Du Pasquier L."/>
            <person name="Boudinot P."/>
            <person name="Liberles D.A."/>
            <person name="Volff J.N."/>
            <person name="Philippe H."/>
            <person name="Lenhard B."/>
            <person name="Roest Crollius H."/>
            <person name="Wincker P."/>
            <person name="Chourrout D."/>
        </authorList>
    </citation>
    <scope>NUCLEOTIDE SEQUENCE [LARGE SCALE GENOMIC DNA]</scope>
</reference>
<dbReference type="SUPFAM" id="SSF53098">
    <property type="entry name" value="Ribonuclease H-like"/>
    <property type="match status" value="1"/>
</dbReference>
<dbReference type="Gene3D" id="3.30.420.10">
    <property type="entry name" value="Ribonuclease H-like superfamily/Ribonuclease H"/>
    <property type="match status" value="1"/>
</dbReference>
<keyword evidence="2" id="KW-1185">Reference proteome</keyword>
<dbReference type="InterPro" id="IPR036397">
    <property type="entry name" value="RNaseH_sf"/>
</dbReference>